<accession>A0A072PR58</accession>
<dbReference type="VEuPathDB" id="FungiDB:A1O9_05943"/>
<dbReference type="PROSITE" id="PS50280">
    <property type="entry name" value="SET"/>
    <property type="match status" value="1"/>
</dbReference>
<evidence type="ECO:0000313" key="2">
    <source>
        <dbReference type="EMBL" id="KEF58020.1"/>
    </source>
</evidence>
<dbReference type="InterPro" id="IPR001214">
    <property type="entry name" value="SET_dom"/>
</dbReference>
<dbReference type="InterPro" id="IPR044429">
    <property type="entry name" value="SETD4_SET"/>
</dbReference>
<dbReference type="EMBL" id="AMGV01000004">
    <property type="protein sequence ID" value="KEF58020.1"/>
    <property type="molecule type" value="Genomic_DNA"/>
</dbReference>
<feature type="domain" description="SET" evidence="1">
    <location>
        <begin position="40"/>
        <end position="317"/>
    </location>
</feature>
<sequence length="550" mass="60997">MVTQSISNPTPSSIPPNEADDNVLSSLHDFITKHKIDLSSSLEFRRVPSRGLGIYATADLPSGERIMHVPSTELLTTASIPSRFASKDLKSKLPVHVLLAAYIAFGMTEEKKQELQPWMATWPQMHEFVDSMCLWWPERMRRPVTLQTGRAANNGRAMEVKWGDSSESASDRAITFQPVPQCLTGSWLRSKEDTPSSETAKPKLLDAQLAKFHKHISLAFAHFRSHIGASPSLHGASPELTSFIHAWAIVNTRCFYHLAPGKRAPKDSNEAIALVPVMDLFNHTNVSNCKTSYDRKGFYINAGQAIPAGQELLLSYGAHGNDLLWTEYGFTMDANGDDSVAGFDELVLEGLTLAEKDVLQGAGYLGNYMLTAEGFCWRSEVVSWLGTLSRTQWLRFVEGTLTPETADRLHVEKMRTGAAKRRKGNDAAVAQGDAVVPSAKAREKQLHWLALLKAQVEVSLEGLAMLGQAAADKSMLDIFADTEDELTALGWTDTPINDFRRTQAKQRLGMCLQRWTQLLEICNAARMSLKQRRSNRVSEDPIEDVKSKAT</sequence>
<comment type="caution">
    <text evidence="2">The sequence shown here is derived from an EMBL/GenBank/DDBJ whole genome shotgun (WGS) entry which is preliminary data.</text>
</comment>
<dbReference type="SUPFAM" id="SSF82199">
    <property type="entry name" value="SET domain"/>
    <property type="match status" value="1"/>
</dbReference>
<dbReference type="HOGENOM" id="CLU_041939_3_1_1"/>
<reference evidence="2 3" key="1">
    <citation type="submission" date="2013-03" db="EMBL/GenBank/DDBJ databases">
        <title>The Genome Sequence of Exophiala aquamarina CBS 119918.</title>
        <authorList>
            <consortium name="The Broad Institute Genomics Platform"/>
            <person name="Cuomo C."/>
            <person name="de Hoog S."/>
            <person name="Gorbushina A."/>
            <person name="Walker B."/>
            <person name="Young S.K."/>
            <person name="Zeng Q."/>
            <person name="Gargeya S."/>
            <person name="Fitzgerald M."/>
            <person name="Haas B."/>
            <person name="Abouelleil A."/>
            <person name="Allen A.W."/>
            <person name="Alvarado L."/>
            <person name="Arachchi H.M."/>
            <person name="Berlin A.M."/>
            <person name="Chapman S.B."/>
            <person name="Gainer-Dewar J."/>
            <person name="Goldberg J."/>
            <person name="Griggs A."/>
            <person name="Gujja S."/>
            <person name="Hansen M."/>
            <person name="Howarth C."/>
            <person name="Imamovic A."/>
            <person name="Ireland A."/>
            <person name="Larimer J."/>
            <person name="McCowan C."/>
            <person name="Murphy C."/>
            <person name="Pearson M."/>
            <person name="Poon T.W."/>
            <person name="Priest M."/>
            <person name="Roberts A."/>
            <person name="Saif S."/>
            <person name="Shea T."/>
            <person name="Sisk P."/>
            <person name="Sykes S."/>
            <person name="Wortman J."/>
            <person name="Nusbaum C."/>
            <person name="Birren B."/>
        </authorList>
    </citation>
    <scope>NUCLEOTIDE SEQUENCE [LARGE SCALE GENOMIC DNA]</scope>
    <source>
        <strain evidence="2 3">CBS 119918</strain>
    </source>
</reference>
<dbReference type="PANTHER" id="PTHR13271:SF137">
    <property type="entry name" value="SET DOMAIN-CONTAINING PROTEIN"/>
    <property type="match status" value="1"/>
</dbReference>
<name>A0A072PR58_9EURO</name>
<dbReference type="PANTHER" id="PTHR13271">
    <property type="entry name" value="UNCHARACTERIZED PUTATIVE METHYLTRANSFERASE"/>
    <property type="match status" value="1"/>
</dbReference>
<keyword evidence="3" id="KW-1185">Reference proteome</keyword>
<evidence type="ECO:0000313" key="3">
    <source>
        <dbReference type="Proteomes" id="UP000027920"/>
    </source>
</evidence>
<dbReference type="Pfam" id="PF00856">
    <property type="entry name" value="SET"/>
    <property type="match status" value="1"/>
</dbReference>
<organism evidence="2 3">
    <name type="scientific">Exophiala aquamarina CBS 119918</name>
    <dbReference type="NCBI Taxonomy" id="1182545"/>
    <lineage>
        <taxon>Eukaryota</taxon>
        <taxon>Fungi</taxon>
        <taxon>Dikarya</taxon>
        <taxon>Ascomycota</taxon>
        <taxon>Pezizomycotina</taxon>
        <taxon>Eurotiomycetes</taxon>
        <taxon>Chaetothyriomycetidae</taxon>
        <taxon>Chaetothyriales</taxon>
        <taxon>Herpotrichiellaceae</taxon>
        <taxon>Exophiala</taxon>
    </lineage>
</organism>
<dbReference type="AlphaFoldDB" id="A0A072PR58"/>
<dbReference type="Proteomes" id="UP000027920">
    <property type="component" value="Unassembled WGS sequence"/>
</dbReference>
<dbReference type="RefSeq" id="XP_013260610.1">
    <property type="nucleotide sequence ID" value="XM_013405156.1"/>
</dbReference>
<dbReference type="OrthoDB" id="341421at2759"/>
<dbReference type="Gene3D" id="3.90.1410.10">
    <property type="entry name" value="set domain protein methyltransferase, domain 1"/>
    <property type="match status" value="1"/>
</dbReference>
<proteinExistence type="predicted"/>
<dbReference type="InterPro" id="IPR046341">
    <property type="entry name" value="SET_dom_sf"/>
</dbReference>
<dbReference type="STRING" id="1182545.A0A072PR58"/>
<dbReference type="GO" id="GO:0016279">
    <property type="term" value="F:protein-lysine N-methyltransferase activity"/>
    <property type="evidence" value="ECO:0007669"/>
    <property type="project" value="InterPro"/>
</dbReference>
<dbReference type="CDD" id="cd19177">
    <property type="entry name" value="SET_SETD4"/>
    <property type="match status" value="1"/>
</dbReference>
<dbReference type="InterPro" id="IPR050600">
    <property type="entry name" value="SETD3_SETD6_MTase"/>
</dbReference>
<protein>
    <recommendedName>
        <fullName evidence="1">SET domain-containing protein</fullName>
    </recommendedName>
</protein>
<gene>
    <name evidence="2" type="ORF">A1O9_05943</name>
</gene>
<dbReference type="GeneID" id="25280863"/>
<evidence type="ECO:0000259" key="1">
    <source>
        <dbReference type="PROSITE" id="PS50280"/>
    </source>
</evidence>